<dbReference type="CDD" id="cd10794">
    <property type="entry name" value="GH57N_PfGalA_like"/>
    <property type="match status" value="1"/>
</dbReference>
<keyword evidence="2" id="KW-0119">Carbohydrate metabolism</keyword>
<comment type="similarity">
    <text evidence="1">Belongs to the glycosyl hydrolase 57 family.</text>
</comment>
<protein>
    <submittedName>
        <fullName evidence="4">Glycoside hydrolase family 57</fullName>
    </submittedName>
</protein>
<dbReference type="InterPro" id="IPR052046">
    <property type="entry name" value="GH57_Enzymes"/>
</dbReference>
<comment type="caution">
    <text evidence="4">The sequence shown here is derived from an EMBL/GenBank/DDBJ whole genome shotgun (WGS) entry which is preliminary data.</text>
</comment>
<dbReference type="GO" id="GO:0016787">
    <property type="term" value="F:hydrolase activity"/>
    <property type="evidence" value="ECO:0007669"/>
    <property type="project" value="UniProtKB-KW"/>
</dbReference>
<gene>
    <name evidence="4" type="ORF">FTO68_04220</name>
</gene>
<dbReference type="PANTHER" id="PTHR36306">
    <property type="entry name" value="ALPHA-AMYLASE-RELATED-RELATED"/>
    <property type="match status" value="1"/>
</dbReference>
<dbReference type="EMBL" id="VOTZ01000006">
    <property type="protein sequence ID" value="MCQ1538198.1"/>
    <property type="molecule type" value="Genomic_DNA"/>
</dbReference>
<evidence type="ECO:0000313" key="4">
    <source>
        <dbReference type="EMBL" id="MCQ1538198.1"/>
    </source>
</evidence>
<name>A0ABD4TGU7_9EURY</name>
<dbReference type="Gene3D" id="3.20.110.20">
    <property type="match status" value="1"/>
</dbReference>
<dbReference type="InterPro" id="IPR011330">
    <property type="entry name" value="Glyco_hydro/deAcase_b/a-brl"/>
</dbReference>
<sequence>MFHNKSGSMTHPPLQFIVDPLHLYSIFHLNLAYSSIEEEQRPEVIEKCYWPLLKLARRYNLPFGIEIPAYTLESIASIDPAWIGELRRLTTDGPCEFIGSGYSQLIGPIVPAEVNAANLRIGNAVYKELLGFVPGLAYINEQAYSSGILQHYCDAGYHAIVMEWENPYRCHREWNPEWRYHPQVACDEHGNNIPLIWNMSIPFQKLQRYAHGEMELSEFIEYIVTHHHAPMRFFSLYGNDIEVFNFRPGRYHTEADLEYDEWGRVNDLYAALKKDPRFTFISPGRLLEGLSSQNAGNMLHLESPEEPIPVKKQGKYNISRWAVTGRNDLYVNTACHQIYSHYIQSDCQDDDTWRELCYLWSSDFRTHITEKRWQKYIERLTRALEVIGYERVSGQRSGEHSCDMYGQSKPGRIHKTDRHLLIEAGDIRLKLNLKRGLAIEALWNTSQSDKPLICTLPHGYFEDIRFGADFYSGHMVIDAPGQPKITDLVPTTPRIEESEAAIRIEGNISTPVGEIEKAVTISKYDGTIELEYTFGDVRIPKGSFRLGYITLNPTIFDAETLYYSCCNGGYEPKTFYINKKEIDHGDPVSFLVSASQGIGMTNGMVTIGDAEESIILDVDMTCSAPIGLVSHHCVDDQYFFRIGFSLGEMDETIRHECRLEGWSPKFRMRIRTG</sequence>
<dbReference type="Pfam" id="PF03065">
    <property type="entry name" value="Glyco_hydro_57"/>
    <property type="match status" value="1"/>
</dbReference>
<evidence type="ECO:0000256" key="2">
    <source>
        <dbReference type="ARBA" id="ARBA00023277"/>
    </source>
</evidence>
<reference evidence="4 5" key="1">
    <citation type="submission" date="2019-08" db="EMBL/GenBank/DDBJ databases">
        <authorList>
            <person name="Chen S.-C."/>
            <person name="Lai M.-C."/>
            <person name="You Y.-T."/>
        </authorList>
    </citation>
    <scope>NUCLEOTIDE SEQUENCE [LARGE SCALE GENOMIC DNA]</scope>
    <source>
        <strain evidence="4 5">P2F9704a</strain>
    </source>
</reference>
<organism evidence="4 5">
    <name type="scientific">Methanocalculus taiwanensis</name>
    <dbReference type="NCBI Taxonomy" id="106207"/>
    <lineage>
        <taxon>Archaea</taxon>
        <taxon>Methanobacteriati</taxon>
        <taxon>Methanobacteriota</taxon>
        <taxon>Stenosarchaea group</taxon>
        <taxon>Methanomicrobia</taxon>
        <taxon>Methanomicrobiales</taxon>
        <taxon>Methanocalculaceae</taxon>
        <taxon>Methanocalculus</taxon>
    </lineage>
</organism>
<evidence type="ECO:0000259" key="3">
    <source>
        <dbReference type="Pfam" id="PF03065"/>
    </source>
</evidence>
<accession>A0ABD4TGU7</accession>
<dbReference type="AlphaFoldDB" id="A0ABD4TGU7"/>
<dbReference type="SUPFAM" id="SSF88713">
    <property type="entry name" value="Glycoside hydrolase/deacetylase"/>
    <property type="match status" value="1"/>
</dbReference>
<keyword evidence="5" id="KW-1185">Reference proteome</keyword>
<dbReference type="Proteomes" id="UP001524383">
    <property type="component" value="Unassembled WGS sequence"/>
</dbReference>
<feature type="domain" description="Glycoside hydrolase family 57 N-terminal" evidence="3">
    <location>
        <begin position="37"/>
        <end position="164"/>
    </location>
</feature>
<dbReference type="InterPro" id="IPR004300">
    <property type="entry name" value="Glyco_hydro_57_N"/>
</dbReference>
<keyword evidence="4" id="KW-0378">Hydrolase</keyword>
<proteinExistence type="inferred from homology"/>
<evidence type="ECO:0000313" key="5">
    <source>
        <dbReference type="Proteomes" id="UP001524383"/>
    </source>
</evidence>
<dbReference type="PANTHER" id="PTHR36306:SF1">
    <property type="entry name" value="ALPHA-AMYLASE-RELATED"/>
    <property type="match status" value="1"/>
</dbReference>
<evidence type="ECO:0000256" key="1">
    <source>
        <dbReference type="ARBA" id="ARBA00006821"/>
    </source>
</evidence>